<name>A0AA39MG75_9AGAR</name>
<sequence>MNLCGHGAWLWTWPFLIGTWRRYTHTHHHLCCSTMIPFECPIPSYTHSAITQLDRDFETGPKYWYKDNPAATLGIPKVSFLKHFEKLLHANKLFEYNTKALPMTVSEISSGAFSWERLYMLTQGLCPENLQATNSPHAQLICDLLSDHPLLSITWERAQSAEFRCYGQILHSLSTYPSSQSTEFPSEN</sequence>
<feature type="signal peptide" evidence="1">
    <location>
        <begin position="1"/>
        <end position="26"/>
    </location>
</feature>
<keyword evidence="1" id="KW-0732">Signal</keyword>
<dbReference type="Proteomes" id="UP001175226">
    <property type="component" value="Unassembled WGS sequence"/>
</dbReference>
<accession>A0AA39MG75</accession>
<protein>
    <recommendedName>
        <fullName evidence="4">Fatty acid desaturase domain-containing protein</fullName>
    </recommendedName>
</protein>
<dbReference type="EMBL" id="JAUEPT010000084">
    <property type="protein sequence ID" value="KAK0433142.1"/>
    <property type="molecule type" value="Genomic_DNA"/>
</dbReference>
<evidence type="ECO:0000313" key="3">
    <source>
        <dbReference type="Proteomes" id="UP001175226"/>
    </source>
</evidence>
<evidence type="ECO:0008006" key="4">
    <source>
        <dbReference type="Google" id="ProtNLM"/>
    </source>
</evidence>
<organism evidence="2 3">
    <name type="scientific">Armillaria borealis</name>
    <dbReference type="NCBI Taxonomy" id="47425"/>
    <lineage>
        <taxon>Eukaryota</taxon>
        <taxon>Fungi</taxon>
        <taxon>Dikarya</taxon>
        <taxon>Basidiomycota</taxon>
        <taxon>Agaricomycotina</taxon>
        <taxon>Agaricomycetes</taxon>
        <taxon>Agaricomycetidae</taxon>
        <taxon>Agaricales</taxon>
        <taxon>Marasmiineae</taxon>
        <taxon>Physalacriaceae</taxon>
        <taxon>Armillaria</taxon>
    </lineage>
</organism>
<dbReference type="AlphaFoldDB" id="A0AA39MG75"/>
<evidence type="ECO:0000256" key="1">
    <source>
        <dbReference type="SAM" id="SignalP"/>
    </source>
</evidence>
<proteinExistence type="predicted"/>
<reference evidence="2" key="1">
    <citation type="submission" date="2023-06" db="EMBL/GenBank/DDBJ databases">
        <authorList>
            <consortium name="Lawrence Berkeley National Laboratory"/>
            <person name="Ahrendt S."/>
            <person name="Sahu N."/>
            <person name="Indic B."/>
            <person name="Wong-Bajracharya J."/>
            <person name="Merenyi Z."/>
            <person name="Ke H.-M."/>
            <person name="Monk M."/>
            <person name="Kocsube S."/>
            <person name="Drula E."/>
            <person name="Lipzen A."/>
            <person name="Balint B."/>
            <person name="Henrissat B."/>
            <person name="Andreopoulos B."/>
            <person name="Martin F.M."/>
            <person name="Harder C.B."/>
            <person name="Rigling D."/>
            <person name="Ford K.L."/>
            <person name="Foster G.D."/>
            <person name="Pangilinan J."/>
            <person name="Papanicolaou A."/>
            <person name="Barry K."/>
            <person name="LaButti K."/>
            <person name="Viragh M."/>
            <person name="Koriabine M."/>
            <person name="Yan M."/>
            <person name="Riley R."/>
            <person name="Champramary S."/>
            <person name="Plett K.L."/>
            <person name="Tsai I.J."/>
            <person name="Slot J."/>
            <person name="Sipos G."/>
            <person name="Plett J."/>
            <person name="Nagy L.G."/>
            <person name="Grigoriev I.V."/>
        </authorList>
    </citation>
    <scope>NUCLEOTIDE SEQUENCE</scope>
    <source>
        <strain evidence="2">FPL87.14</strain>
    </source>
</reference>
<feature type="chain" id="PRO_5041411774" description="Fatty acid desaturase domain-containing protein" evidence="1">
    <location>
        <begin position="27"/>
        <end position="188"/>
    </location>
</feature>
<keyword evidence="3" id="KW-1185">Reference proteome</keyword>
<comment type="caution">
    <text evidence="2">The sequence shown here is derived from an EMBL/GenBank/DDBJ whole genome shotgun (WGS) entry which is preliminary data.</text>
</comment>
<gene>
    <name evidence="2" type="ORF">EV421DRAFT_1442476</name>
</gene>
<evidence type="ECO:0000313" key="2">
    <source>
        <dbReference type="EMBL" id="KAK0433142.1"/>
    </source>
</evidence>